<reference evidence="1" key="1">
    <citation type="submission" date="2021-06" db="EMBL/GenBank/DDBJ databases">
        <authorList>
            <person name="Kallberg Y."/>
            <person name="Tangrot J."/>
            <person name="Rosling A."/>
        </authorList>
    </citation>
    <scope>NUCLEOTIDE SEQUENCE</scope>
    <source>
        <strain evidence="1">AU212A</strain>
    </source>
</reference>
<organism evidence="1 2">
    <name type="scientific">Scutellospora calospora</name>
    <dbReference type="NCBI Taxonomy" id="85575"/>
    <lineage>
        <taxon>Eukaryota</taxon>
        <taxon>Fungi</taxon>
        <taxon>Fungi incertae sedis</taxon>
        <taxon>Mucoromycota</taxon>
        <taxon>Glomeromycotina</taxon>
        <taxon>Glomeromycetes</taxon>
        <taxon>Diversisporales</taxon>
        <taxon>Gigasporaceae</taxon>
        <taxon>Scutellospora</taxon>
    </lineage>
</organism>
<evidence type="ECO:0000313" key="2">
    <source>
        <dbReference type="Proteomes" id="UP000789860"/>
    </source>
</evidence>
<feature type="non-terminal residue" evidence="1">
    <location>
        <position position="1260"/>
    </location>
</feature>
<evidence type="ECO:0000313" key="1">
    <source>
        <dbReference type="EMBL" id="CAG8486824.1"/>
    </source>
</evidence>
<keyword evidence="2" id="KW-1185">Reference proteome</keyword>
<proteinExistence type="predicted"/>
<comment type="caution">
    <text evidence="1">The sequence shown here is derived from an EMBL/GenBank/DDBJ whole genome shotgun (WGS) entry which is preliminary data.</text>
</comment>
<gene>
    <name evidence="1" type="ORF">SCALOS_LOCUS2665</name>
</gene>
<accession>A0ACA9KRT7</accession>
<dbReference type="Proteomes" id="UP000789860">
    <property type="component" value="Unassembled WGS sequence"/>
</dbReference>
<protein>
    <submittedName>
        <fullName evidence="1">6677_t:CDS:1</fullName>
    </submittedName>
</protein>
<dbReference type="EMBL" id="CAJVPM010002469">
    <property type="protein sequence ID" value="CAG8486824.1"/>
    <property type="molecule type" value="Genomic_DNA"/>
</dbReference>
<sequence>MLTGFHDNKGDEINVVDLIKNYDWSSTCLGSMDSWEPSLRTALASDLSLIIINLRLKATRKGIIHNDLALQSAHDELEHYTSFFTSPIYKEDGSLWAMSIVNFTTTHEVLLNRRLKILGDLRNRINVLYENNKDINFALFYRVDNKKLSSGFRPCSARLTASTFNNNICDSISDKLLETSEIIDLSKNEDENYNEYIEIKKAMISHLFLKCKSWPIHLVIKQDMHIKVLLKDGSQAVLFPVKSPYEGYQSLLAVLICGINPCYPLDEKYMEFLQLIVNHVSLTLTRCILRKEEEEHIKMLDDLNRQKVMFFQNVGHELLTPLTLILLPLDEAINSCMQETIIHLHLQTIQRNTYRLLKLVNNLHQFSIVESGQLEPHYCETDIAKFTSELAANFNEIAKKLNLDYIIDIPNPDEFKKALGNKVYLDHDITCTVKGSNAFKNTWNGQICVCLYIEQEDERNTIILEVSDTGVGISESDIPKLFQRFQRVGSQRSRSYEGSGVGLALVKELVKYHGGNITATSKLGRGTTFKCRFLTGFEHLPRKNVYINKKVDELNQEQKLYTKKQLYLEENLQWSQSNEPTTKKELLIPESIDDRSVIAKTVKHKVLLVEDNLDMKNYLEELLRKEFEVYCAYDGYDAMMLLAKLPKQPDLILSDIMMPNMDGYTLLNKLRSNPTTQLIPVILLTARADEFSGLDYGANDYIVKPFSSRELIARINTNIEISQLRCQLISLHCKQEEVKQLLISISSNILSGLDLKEMLPKTVEDIHQLLPCDSVFVISDNPFELKSRTIIAVSDYCGLVYLTPKNSNMQQTMTNQQKFSNYNDKEFKVEVLPNTYCFDFGKQVSMISAKIKVNNGDLMWIKAHRAPNSTWLDSEIDLFQQISNQMNLMFNYKSSLDDIFVREVQIEAIKAANNVKSLILANVSHELRTPLGAIIGITSSFENELSTIQQKEMAKILLNVSDSVLSMVNNFLNEAKLEKHKNTSITFNLLDLFEDTIELFSEGVGNKQVELILNYESDTLPRYVKSEPERIKFTKEGEIILQVSLKTQSISYEKFGSEIAKKATLLVELSDTGIGSEFINNIWKGNFNVNGTGFGLMTCKKLVDINGGEIGVESQLGKGSKFWFAWNVEITPAGQSSLERSYNLLNTLVDEPINRVLLIYPSKNARNAIVNYFKHSISVDLYDTYDQGIKAAKYYKATYNQTPYGTIFIDLYEINEDEILKAALELREINGDNSLIIFIAFSNTNRRTLVKKLINKISGK</sequence>
<name>A0ACA9KRT7_9GLOM</name>